<dbReference type="InterPro" id="IPR011659">
    <property type="entry name" value="WD40"/>
</dbReference>
<evidence type="ECO:0000256" key="1">
    <source>
        <dbReference type="ARBA" id="ARBA00009820"/>
    </source>
</evidence>
<evidence type="ECO:0008006" key="3">
    <source>
        <dbReference type="Google" id="ProtNLM"/>
    </source>
</evidence>
<dbReference type="Gene3D" id="2.120.10.30">
    <property type="entry name" value="TolB, C-terminal domain"/>
    <property type="match status" value="1"/>
</dbReference>
<comment type="caution">
    <text evidence="2">The sequence shown here is derived from an EMBL/GenBank/DDBJ whole genome shotgun (WGS) entry which is preliminary data.</text>
</comment>
<dbReference type="EMBL" id="BARS01043941">
    <property type="protein sequence ID" value="GAG30778.1"/>
    <property type="molecule type" value="Genomic_DNA"/>
</dbReference>
<dbReference type="Pfam" id="PF07676">
    <property type="entry name" value="PD40"/>
    <property type="match status" value="2"/>
</dbReference>
<proteinExistence type="inferred from homology"/>
<feature type="non-terminal residue" evidence="2">
    <location>
        <position position="1"/>
    </location>
</feature>
<organism evidence="2">
    <name type="scientific">marine sediment metagenome</name>
    <dbReference type="NCBI Taxonomy" id="412755"/>
    <lineage>
        <taxon>unclassified sequences</taxon>
        <taxon>metagenomes</taxon>
        <taxon>ecological metagenomes</taxon>
    </lineage>
</organism>
<dbReference type="AlphaFoldDB" id="X0X2A4"/>
<dbReference type="PANTHER" id="PTHR36842:SF1">
    <property type="entry name" value="PROTEIN TOLB"/>
    <property type="match status" value="1"/>
</dbReference>
<evidence type="ECO:0000313" key="2">
    <source>
        <dbReference type="EMBL" id="GAG30778.1"/>
    </source>
</evidence>
<protein>
    <recommendedName>
        <fullName evidence="3">Dipeptidylpeptidase IV N-terminal domain-containing protein</fullName>
    </recommendedName>
</protein>
<comment type="similarity">
    <text evidence="1">Belongs to the TolB family.</text>
</comment>
<dbReference type="InterPro" id="IPR011042">
    <property type="entry name" value="6-blade_b-propeller_TolB-like"/>
</dbReference>
<dbReference type="PANTHER" id="PTHR36842">
    <property type="entry name" value="PROTEIN TOLB HOMOLOG"/>
    <property type="match status" value="1"/>
</dbReference>
<feature type="non-terminal residue" evidence="2">
    <location>
        <position position="250"/>
    </location>
</feature>
<name>X0X2A4_9ZZZZ</name>
<accession>X0X2A4</accession>
<reference evidence="2" key="1">
    <citation type="journal article" date="2014" name="Front. Microbiol.">
        <title>High frequency of phylogenetically diverse reductive dehalogenase-homologous genes in deep subseafloor sedimentary metagenomes.</title>
        <authorList>
            <person name="Kawai M."/>
            <person name="Futagami T."/>
            <person name="Toyoda A."/>
            <person name="Takaki Y."/>
            <person name="Nishi S."/>
            <person name="Hori S."/>
            <person name="Arai W."/>
            <person name="Tsubouchi T."/>
            <person name="Morono Y."/>
            <person name="Uchiyama I."/>
            <person name="Ito T."/>
            <person name="Fujiyama A."/>
            <person name="Inagaki F."/>
            <person name="Takami H."/>
        </authorList>
    </citation>
    <scope>NUCLEOTIDE SEQUENCE</scope>
    <source>
        <strain evidence="2">Expedition CK06-06</strain>
    </source>
</reference>
<gene>
    <name evidence="2" type="ORF">S01H1_66455</name>
</gene>
<sequence>KKLLFAVPQSDTTEDLYVAPVSLEDARTTGPAVKVFSGRDKKPVGFGKMDEWAWSPDGSKLAVIHGGDIWITSAEEGKPVRITNTPEHEIWLVWSPDGEMIAYMFLRGEEPILHIISVSGSEAAKILDTSAGRDKYAWSPDGKEIAVVSKGVISAIPIAGGKAREILDLREQDFVDDGALGLGLSWLLDGKHLAFVSLKATGDDERARIFMVPAEGGKVTGLAADDDGWKDWLYPSPDGKWISYGSEGKV</sequence>
<dbReference type="SUPFAM" id="SSF69304">
    <property type="entry name" value="Tricorn protease N-terminal domain"/>
    <property type="match status" value="1"/>
</dbReference>